<feature type="region of interest" description="Disordered" evidence="9">
    <location>
        <begin position="402"/>
        <end position="451"/>
    </location>
</feature>
<evidence type="ECO:0000256" key="2">
    <source>
        <dbReference type="ARBA" id="ARBA00022491"/>
    </source>
</evidence>
<dbReference type="PROSITE" id="PS51156">
    <property type="entry name" value="ELM2"/>
    <property type="match status" value="1"/>
</dbReference>
<feature type="compositionally biased region" description="Basic and acidic residues" evidence="9">
    <location>
        <begin position="430"/>
        <end position="439"/>
    </location>
</feature>
<dbReference type="PANTHER" id="PTHR16089:SF11">
    <property type="entry name" value="REST COREPRESSOR 1"/>
    <property type="match status" value="1"/>
</dbReference>
<dbReference type="Gene3D" id="4.10.1240.50">
    <property type="match status" value="1"/>
</dbReference>
<keyword evidence="5" id="KW-0175">Coiled coil</keyword>
<dbReference type="InterPro" id="IPR000949">
    <property type="entry name" value="ELM2_dom"/>
</dbReference>
<dbReference type="Gene3D" id="1.10.10.60">
    <property type="entry name" value="Homeodomain-like"/>
    <property type="match status" value="1"/>
</dbReference>
<evidence type="ECO:0000256" key="8">
    <source>
        <dbReference type="ARBA" id="ARBA00038011"/>
    </source>
</evidence>
<evidence type="ECO:0000256" key="9">
    <source>
        <dbReference type="SAM" id="MobiDB-lite"/>
    </source>
</evidence>
<sequence>MPAMLERNPEAPGKRRGRAPAGSGTGGNGAAPTTGAKTVSGNGTSTNSCWEEGSSGSSSDEEHGGGGMRVGPQYQAVVPDYDPEVAQAAQLRENLGMLVWIPSSCLNQTQLDEYITIAKEKHGYNMEQALGMLFWHKHNIEKSLADLPNFTPFPDEWTVEDRVLFEQAFSFHGKSFHRIQQMLPDKSMASLVRFYYSWKKSRSKTSLMDRQTRKHKRERDDSDDEVEDGNLPSDPELDQNTKKEVSSGSERSDVKPAAGLKTGKASQRMKKRPPRGMFLNHQDVVSLSSSTAQGVIRHLDSQLVSIKRQIQTIKQTNSALKDKLSSGIDDFRQPEVNQKFNTRWTTEEQLLAVQAIRKYGRDFQAISDVIGNKSVVQVKNFLVNYRRRFNLDEVLQEWEAEHGMEAGDAGGEEERVEEKMEVCPGEEEEVAAKDTKEDSSPAVDSLKPLAS</sequence>
<dbReference type="InterPro" id="IPR001005">
    <property type="entry name" value="SANT/Myb"/>
</dbReference>
<feature type="compositionally biased region" description="Basic and acidic residues" evidence="9">
    <location>
        <begin position="239"/>
        <end position="254"/>
    </location>
</feature>
<dbReference type="Gene3D" id="1.20.58.1880">
    <property type="match status" value="1"/>
</dbReference>
<evidence type="ECO:0000313" key="13">
    <source>
        <dbReference type="RefSeq" id="XP_028994779.1"/>
    </source>
</evidence>
<organism evidence="12 13">
    <name type="scientific">Betta splendens</name>
    <name type="common">Siamese fighting fish</name>
    <dbReference type="NCBI Taxonomy" id="158456"/>
    <lineage>
        <taxon>Eukaryota</taxon>
        <taxon>Metazoa</taxon>
        <taxon>Chordata</taxon>
        <taxon>Craniata</taxon>
        <taxon>Vertebrata</taxon>
        <taxon>Euteleostomi</taxon>
        <taxon>Actinopterygii</taxon>
        <taxon>Neopterygii</taxon>
        <taxon>Teleostei</taxon>
        <taxon>Neoteleostei</taxon>
        <taxon>Acanthomorphata</taxon>
        <taxon>Anabantaria</taxon>
        <taxon>Anabantiformes</taxon>
        <taxon>Anabantoidei</taxon>
        <taxon>Osphronemidae</taxon>
        <taxon>Betta</taxon>
    </lineage>
</organism>
<feature type="compositionally biased region" description="Basic and acidic residues" evidence="9">
    <location>
        <begin position="412"/>
        <end position="421"/>
    </location>
</feature>
<dbReference type="CTD" id="23186"/>
<dbReference type="Pfam" id="PF00249">
    <property type="entry name" value="Myb_DNA-binding"/>
    <property type="match status" value="2"/>
</dbReference>
<accession>A0A6P7LLM8</accession>
<feature type="domain" description="ELM2" evidence="10">
    <location>
        <begin position="66"/>
        <end position="151"/>
    </location>
</feature>
<feature type="compositionally biased region" description="Polar residues" evidence="9">
    <location>
        <begin position="37"/>
        <end position="49"/>
    </location>
</feature>
<evidence type="ECO:0000259" key="11">
    <source>
        <dbReference type="PROSITE" id="PS51293"/>
    </source>
</evidence>
<dbReference type="SMART" id="SM01189">
    <property type="entry name" value="ELM2"/>
    <property type="match status" value="1"/>
</dbReference>
<evidence type="ECO:0000313" key="12">
    <source>
        <dbReference type="Proteomes" id="UP000515150"/>
    </source>
</evidence>
<dbReference type="InterPro" id="IPR049048">
    <property type="entry name" value="REST_helical"/>
</dbReference>
<dbReference type="AlphaFoldDB" id="A0A6P7LLM8"/>
<dbReference type="OrthoDB" id="10064338at2759"/>
<dbReference type="InterPro" id="IPR009057">
    <property type="entry name" value="Homeodomain-like_sf"/>
</dbReference>
<keyword evidence="3" id="KW-0677">Repeat</keyword>
<evidence type="ECO:0000256" key="5">
    <source>
        <dbReference type="ARBA" id="ARBA00023054"/>
    </source>
</evidence>
<comment type="subcellular location">
    <subcellularLocation>
        <location evidence="1">Nucleus</location>
    </subcellularLocation>
</comment>
<dbReference type="FunFam" id="4.10.1240.50:FF:000002">
    <property type="entry name" value="REST corepressor isoform X1"/>
    <property type="match status" value="1"/>
</dbReference>
<evidence type="ECO:0000259" key="10">
    <source>
        <dbReference type="PROSITE" id="PS51156"/>
    </source>
</evidence>
<proteinExistence type="inferred from homology"/>
<evidence type="ECO:0000256" key="3">
    <source>
        <dbReference type="ARBA" id="ARBA00022737"/>
    </source>
</evidence>
<protein>
    <submittedName>
        <fullName evidence="13">REST corepressor 1</fullName>
    </submittedName>
</protein>
<feature type="domain" description="SANT" evidence="11">
    <location>
        <begin position="339"/>
        <end position="390"/>
    </location>
</feature>
<gene>
    <name evidence="13" type="primary">rcor1</name>
</gene>
<keyword evidence="7" id="KW-0539">Nucleus</keyword>
<keyword evidence="6" id="KW-0804">Transcription</keyword>
<keyword evidence="12" id="KW-1185">Reference proteome</keyword>
<dbReference type="PROSITE" id="PS51293">
    <property type="entry name" value="SANT"/>
    <property type="match status" value="2"/>
</dbReference>
<dbReference type="InParanoid" id="A0A6P7LLM8"/>
<dbReference type="Proteomes" id="UP000515150">
    <property type="component" value="Chromosome 22"/>
</dbReference>
<reference evidence="13" key="1">
    <citation type="submission" date="2025-08" db="UniProtKB">
        <authorList>
            <consortium name="RefSeq"/>
        </authorList>
    </citation>
    <scope>IDENTIFICATION</scope>
</reference>
<evidence type="ECO:0000256" key="1">
    <source>
        <dbReference type="ARBA" id="ARBA00004123"/>
    </source>
</evidence>
<name>A0A6P7LLM8_BETSP</name>
<comment type="similarity">
    <text evidence="8">Belongs to the CoREST family.</text>
</comment>
<keyword evidence="2" id="KW-0678">Repressor</keyword>
<dbReference type="GO" id="GO:0005667">
    <property type="term" value="C:transcription regulator complex"/>
    <property type="evidence" value="ECO:0007669"/>
    <property type="project" value="TreeGrafter"/>
</dbReference>
<dbReference type="KEGG" id="bspl:114848463"/>
<feature type="region of interest" description="Disordered" evidence="9">
    <location>
        <begin position="206"/>
        <end position="274"/>
    </location>
</feature>
<dbReference type="InterPro" id="IPR051066">
    <property type="entry name" value="Trans_reg/Corepressor"/>
</dbReference>
<evidence type="ECO:0000256" key="7">
    <source>
        <dbReference type="ARBA" id="ARBA00023242"/>
    </source>
</evidence>
<dbReference type="SMART" id="SM00717">
    <property type="entry name" value="SANT"/>
    <property type="match status" value="2"/>
</dbReference>
<feature type="region of interest" description="Disordered" evidence="9">
    <location>
        <begin position="1"/>
        <end position="73"/>
    </location>
</feature>
<dbReference type="SUPFAM" id="SSF46689">
    <property type="entry name" value="Homeodomain-like"/>
    <property type="match status" value="2"/>
</dbReference>
<dbReference type="FunFam" id="1.10.10.60:FF:000033">
    <property type="entry name" value="REST corepressor 3"/>
    <property type="match status" value="1"/>
</dbReference>
<evidence type="ECO:0000256" key="4">
    <source>
        <dbReference type="ARBA" id="ARBA00023015"/>
    </source>
</evidence>
<dbReference type="GeneID" id="114848463"/>
<dbReference type="FunFam" id="1.20.58.1880:FF:000001">
    <property type="entry name" value="REST corepressor 1"/>
    <property type="match status" value="1"/>
</dbReference>
<dbReference type="PANTHER" id="PTHR16089">
    <property type="entry name" value="REST COREPRESSOR COREST PROTEIN-RELATED"/>
    <property type="match status" value="1"/>
</dbReference>
<dbReference type="Pfam" id="PF20878">
    <property type="entry name" value="REST_helical"/>
    <property type="match status" value="1"/>
</dbReference>
<dbReference type="GO" id="GO:0003714">
    <property type="term" value="F:transcription corepressor activity"/>
    <property type="evidence" value="ECO:0007669"/>
    <property type="project" value="TreeGrafter"/>
</dbReference>
<dbReference type="RefSeq" id="XP_028994779.1">
    <property type="nucleotide sequence ID" value="XM_029138946.3"/>
</dbReference>
<dbReference type="InterPro" id="IPR017884">
    <property type="entry name" value="SANT_dom"/>
</dbReference>
<feature type="domain" description="SANT" evidence="11">
    <location>
        <begin position="152"/>
        <end position="203"/>
    </location>
</feature>
<dbReference type="GO" id="GO:0006357">
    <property type="term" value="P:regulation of transcription by RNA polymerase II"/>
    <property type="evidence" value="ECO:0007669"/>
    <property type="project" value="TreeGrafter"/>
</dbReference>
<keyword evidence="4" id="KW-0805">Transcription regulation</keyword>
<dbReference type="Pfam" id="PF01448">
    <property type="entry name" value="ELM2"/>
    <property type="match status" value="1"/>
</dbReference>
<evidence type="ECO:0000256" key="6">
    <source>
        <dbReference type="ARBA" id="ARBA00023163"/>
    </source>
</evidence>
<dbReference type="GO" id="GO:0000118">
    <property type="term" value="C:histone deacetylase complex"/>
    <property type="evidence" value="ECO:0007669"/>
    <property type="project" value="TreeGrafter"/>
</dbReference>
<dbReference type="CDD" id="cd00167">
    <property type="entry name" value="SANT"/>
    <property type="match status" value="1"/>
</dbReference>